<comment type="subunit">
    <text evidence="5">Part of the 50S ribosomal subunit.</text>
</comment>
<dbReference type="SUPFAM" id="SSF52166">
    <property type="entry name" value="Ribosomal protein L4"/>
    <property type="match status" value="1"/>
</dbReference>
<dbReference type="GO" id="GO:0006412">
    <property type="term" value="P:translation"/>
    <property type="evidence" value="ECO:0007669"/>
    <property type="project" value="UniProtKB-UniRule"/>
</dbReference>
<dbReference type="PANTHER" id="PTHR10746:SF6">
    <property type="entry name" value="LARGE RIBOSOMAL SUBUNIT PROTEIN UL4M"/>
    <property type="match status" value="1"/>
</dbReference>
<dbReference type="GO" id="GO:0005840">
    <property type="term" value="C:ribosome"/>
    <property type="evidence" value="ECO:0007669"/>
    <property type="project" value="UniProtKB-KW"/>
</dbReference>
<evidence type="ECO:0000256" key="2">
    <source>
        <dbReference type="ARBA" id="ARBA00022980"/>
    </source>
</evidence>
<proteinExistence type="inferred from homology"/>
<protein>
    <recommendedName>
        <fullName evidence="4 5">Large ribosomal subunit protein uL4</fullName>
    </recommendedName>
</protein>
<feature type="region of interest" description="Disordered" evidence="6">
    <location>
        <begin position="45"/>
        <end position="81"/>
    </location>
</feature>
<evidence type="ECO:0000256" key="1">
    <source>
        <dbReference type="ARBA" id="ARBA00010528"/>
    </source>
</evidence>
<dbReference type="InterPro" id="IPR023574">
    <property type="entry name" value="Ribosomal_uL4_dom_sf"/>
</dbReference>
<comment type="caution">
    <text evidence="7">The sequence shown here is derived from an EMBL/GenBank/DDBJ whole genome shotgun (WGS) entry which is preliminary data.</text>
</comment>
<keyword evidence="3 5" id="KW-0687">Ribonucleoprotein</keyword>
<dbReference type="NCBIfam" id="TIGR03953">
    <property type="entry name" value="rplD_bact"/>
    <property type="match status" value="1"/>
</dbReference>
<evidence type="ECO:0000313" key="8">
    <source>
        <dbReference type="Proteomes" id="UP000179243"/>
    </source>
</evidence>
<evidence type="ECO:0000256" key="5">
    <source>
        <dbReference type="HAMAP-Rule" id="MF_01328"/>
    </source>
</evidence>
<comment type="similarity">
    <text evidence="1 5">Belongs to the universal ribosomal protein uL4 family.</text>
</comment>
<evidence type="ECO:0000313" key="7">
    <source>
        <dbReference type="EMBL" id="OGK04607.1"/>
    </source>
</evidence>
<name>A0A1F7FDQ5_UNCRA</name>
<keyword evidence="5" id="KW-0694">RNA-binding</keyword>
<evidence type="ECO:0000256" key="3">
    <source>
        <dbReference type="ARBA" id="ARBA00023274"/>
    </source>
</evidence>
<reference evidence="7 8" key="1">
    <citation type="journal article" date="2016" name="Nat. Commun.">
        <title>Thousands of microbial genomes shed light on interconnected biogeochemical processes in an aquifer system.</title>
        <authorList>
            <person name="Anantharaman K."/>
            <person name="Brown C.T."/>
            <person name="Hug L.A."/>
            <person name="Sharon I."/>
            <person name="Castelle C.J."/>
            <person name="Probst A.J."/>
            <person name="Thomas B.C."/>
            <person name="Singh A."/>
            <person name="Wilkins M.J."/>
            <person name="Karaoz U."/>
            <person name="Brodie E.L."/>
            <person name="Williams K.H."/>
            <person name="Hubbard S.S."/>
            <person name="Banfield J.F."/>
        </authorList>
    </citation>
    <scope>NUCLEOTIDE SEQUENCE [LARGE SCALE GENOMIC DNA]</scope>
</reference>
<keyword evidence="2 5" id="KW-0689">Ribosomal protein</keyword>
<keyword evidence="5" id="KW-0699">rRNA-binding</keyword>
<dbReference type="GO" id="GO:0003735">
    <property type="term" value="F:structural constituent of ribosome"/>
    <property type="evidence" value="ECO:0007669"/>
    <property type="project" value="InterPro"/>
</dbReference>
<comment type="function">
    <text evidence="5">One of the primary rRNA binding proteins, this protein initially binds near the 5'-end of the 23S rRNA. It is important during the early stages of 50S assembly. It makes multiple contacts with different domains of the 23S rRNA in the assembled 50S subunit and ribosome.</text>
</comment>
<evidence type="ECO:0000256" key="4">
    <source>
        <dbReference type="ARBA" id="ARBA00035244"/>
    </source>
</evidence>
<dbReference type="PANTHER" id="PTHR10746">
    <property type="entry name" value="50S RIBOSOMAL PROTEIN L4"/>
    <property type="match status" value="1"/>
</dbReference>
<dbReference type="GO" id="GO:0019843">
    <property type="term" value="F:rRNA binding"/>
    <property type="evidence" value="ECO:0007669"/>
    <property type="project" value="UniProtKB-UniRule"/>
</dbReference>
<dbReference type="Pfam" id="PF00573">
    <property type="entry name" value="Ribosomal_L4"/>
    <property type="match status" value="1"/>
</dbReference>
<dbReference type="GO" id="GO:1990904">
    <property type="term" value="C:ribonucleoprotein complex"/>
    <property type="evidence" value="ECO:0007669"/>
    <property type="project" value="UniProtKB-KW"/>
</dbReference>
<dbReference type="HAMAP" id="MF_01328_B">
    <property type="entry name" value="Ribosomal_uL4_B"/>
    <property type="match status" value="1"/>
</dbReference>
<sequence>MTEAVVYTKEGVQKGTVMLDAALFEKKVNDNLIWEYVKHFQTNQRQGTAKAKGRGEVSGGGIKPWRQKGTGRARSGSNTSPIWVRGGKAFHPVPRDYYDALPRRKRRAAMLAALSLRAQENNVRVIEDLSVQSGKTRDFVSVLDALNLGDGRVLFITENNNKSLYLAARNVPNADVQSVATVNAYDVIKCANVVLSAKAIEGLKKKLSEEKDG</sequence>
<dbReference type="Proteomes" id="UP000179243">
    <property type="component" value="Unassembled WGS sequence"/>
</dbReference>
<gene>
    <name evidence="5" type="primary">rplD</name>
    <name evidence="7" type="ORF">A2519_20730</name>
</gene>
<dbReference type="InterPro" id="IPR002136">
    <property type="entry name" value="Ribosomal_uL4"/>
</dbReference>
<dbReference type="Gene3D" id="3.40.1370.10">
    <property type="match status" value="1"/>
</dbReference>
<dbReference type="InterPro" id="IPR013005">
    <property type="entry name" value="Ribosomal_uL4-like"/>
</dbReference>
<accession>A0A1F7FDQ5</accession>
<organism evidence="7 8">
    <name type="scientific">Candidatus Raymondbacteria bacterium RIFOXYD12_FULL_49_13</name>
    <dbReference type="NCBI Taxonomy" id="1817890"/>
    <lineage>
        <taxon>Bacteria</taxon>
        <taxon>Raymondiibacteriota</taxon>
    </lineage>
</organism>
<comment type="function">
    <text evidence="5">Forms part of the polypeptide exit tunnel.</text>
</comment>
<dbReference type="AlphaFoldDB" id="A0A1F7FDQ5"/>
<evidence type="ECO:0000256" key="6">
    <source>
        <dbReference type="SAM" id="MobiDB-lite"/>
    </source>
</evidence>
<dbReference type="EMBL" id="MFYX01000067">
    <property type="protein sequence ID" value="OGK04607.1"/>
    <property type="molecule type" value="Genomic_DNA"/>
</dbReference>